<name>A0A3M0I528_9ACTN</name>
<reference evidence="3 4" key="1">
    <citation type="submission" date="2017-11" db="EMBL/GenBank/DDBJ databases">
        <title>Draft genome of actinobacteria isolated from guarana (Paullinia cupana (Mart.) Ducke.</title>
        <authorList>
            <person name="Siqueira K.A."/>
            <person name="Liotti R.G."/>
            <person name="Mendes T.A.O."/>
            <person name="Soares M.A."/>
        </authorList>
    </citation>
    <scope>NUCLEOTIDE SEQUENCE [LARGE SCALE GENOMIC DNA]</scope>
    <source>
        <strain evidence="3 4">193</strain>
    </source>
</reference>
<dbReference type="InterPro" id="IPR043129">
    <property type="entry name" value="ATPase_NBD"/>
</dbReference>
<dbReference type="Pfam" id="PF05378">
    <property type="entry name" value="Hydant_A_N"/>
    <property type="match status" value="1"/>
</dbReference>
<dbReference type="InterPro" id="IPR008040">
    <property type="entry name" value="Hydant_A_N"/>
</dbReference>
<dbReference type="Proteomes" id="UP000270471">
    <property type="component" value="Unassembled WGS sequence"/>
</dbReference>
<dbReference type="Gene3D" id="3.30.420.40">
    <property type="match status" value="1"/>
</dbReference>
<dbReference type="PANTHER" id="PTHR11365">
    <property type="entry name" value="5-OXOPROLINASE RELATED"/>
    <property type="match status" value="1"/>
</dbReference>
<keyword evidence="4" id="KW-1185">Reference proteome</keyword>
<proteinExistence type="predicted"/>
<accession>A0A3M0I528</accession>
<dbReference type="OrthoDB" id="9768323at2"/>
<sequence length="528" mass="54634">MRIGIDVGGTNTDAVLLDGDRLVGSVKQPTSKDVTGGVVSALRSILAQAGAGPGLVDAVMIGTTQFTNAVVSRRQLVPTGIVRLCLPSSTGVPPMVDWPEDLSRALGNHAYMAHGGTEYDGRPISRVRPDELRAIGERLAADGVEAVAISSVFSPVSHEMELQAEEILREQLPGARFSLSHRIGRIGLIERENATIVNASLLAVAEQVTAALTDALAVTGITAPVYLSQNDGTLMDVMYARNYPVATFASGPTNSMRGAAVLSGLRDCVVVDIGGTTSDIGMLINSFPRQAGSEVDIGGVRTNFRMPDVIALGIGGGSVVDADDPTAIGPASVGFELTSRARVFGGDTLTATDVAVAARAADVGDRSLVKDLSPAFVRAAMDHMAVRIGQVADLMRTSLQPTPAVLVGGGAILVGSELPGFDTVVRPPNAGVANALGAAIAQIGGEVDRIYNVGGRSREDVLESARNEAVERAVAAGARPGSVEVVMLDEIPISYLPGDSVRVRAKAVGDLDVTGLAPADERRAGEKR</sequence>
<dbReference type="InterPro" id="IPR002821">
    <property type="entry name" value="Hydantoinase_A"/>
</dbReference>
<feature type="domain" description="Hydantoinase A/oxoprolinase" evidence="1">
    <location>
        <begin position="191"/>
        <end position="356"/>
    </location>
</feature>
<dbReference type="GO" id="GO:0016787">
    <property type="term" value="F:hydrolase activity"/>
    <property type="evidence" value="ECO:0007669"/>
    <property type="project" value="InterPro"/>
</dbReference>
<dbReference type="AlphaFoldDB" id="A0A3M0I528"/>
<evidence type="ECO:0000313" key="4">
    <source>
        <dbReference type="Proteomes" id="UP000270471"/>
    </source>
</evidence>
<dbReference type="Pfam" id="PF01968">
    <property type="entry name" value="Hydantoinase_A"/>
    <property type="match status" value="1"/>
</dbReference>
<protein>
    <submittedName>
        <fullName evidence="3">Hydantoinase subunit beta</fullName>
    </submittedName>
</protein>
<dbReference type="EMBL" id="PENI01000014">
    <property type="protein sequence ID" value="RMB83854.1"/>
    <property type="molecule type" value="Genomic_DNA"/>
</dbReference>
<dbReference type="InterPro" id="IPR045079">
    <property type="entry name" value="Oxoprolinase-like"/>
</dbReference>
<dbReference type="RefSeq" id="WP_121891480.1">
    <property type="nucleotide sequence ID" value="NZ_PENI01000014.1"/>
</dbReference>
<gene>
    <name evidence="3" type="ORF">CTZ28_22425</name>
</gene>
<evidence type="ECO:0000259" key="1">
    <source>
        <dbReference type="Pfam" id="PF01968"/>
    </source>
</evidence>
<evidence type="ECO:0000259" key="2">
    <source>
        <dbReference type="Pfam" id="PF05378"/>
    </source>
</evidence>
<comment type="caution">
    <text evidence="3">The sequence shown here is derived from an EMBL/GenBank/DDBJ whole genome shotgun (WGS) entry which is preliminary data.</text>
</comment>
<evidence type="ECO:0000313" key="3">
    <source>
        <dbReference type="EMBL" id="RMB83854.1"/>
    </source>
</evidence>
<organism evidence="3 4">
    <name type="scientific">Streptomyces shenzhenensis</name>
    <dbReference type="NCBI Taxonomy" id="943815"/>
    <lineage>
        <taxon>Bacteria</taxon>
        <taxon>Bacillati</taxon>
        <taxon>Actinomycetota</taxon>
        <taxon>Actinomycetes</taxon>
        <taxon>Kitasatosporales</taxon>
        <taxon>Streptomycetaceae</taxon>
        <taxon>Streptomyces</taxon>
    </lineage>
</organism>
<dbReference type="SUPFAM" id="SSF53067">
    <property type="entry name" value="Actin-like ATPase domain"/>
    <property type="match status" value="1"/>
</dbReference>
<feature type="domain" description="Hydantoinase/oxoprolinase N-terminal" evidence="2">
    <location>
        <begin position="2"/>
        <end position="171"/>
    </location>
</feature>
<dbReference type="PANTHER" id="PTHR11365:SF10">
    <property type="entry name" value="HYDANTOINASE_OXOPROLINASE"/>
    <property type="match status" value="1"/>
</dbReference>